<dbReference type="GO" id="GO:0008652">
    <property type="term" value="P:amino acid biosynthetic process"/>
    <property type="evidence" value="ECO:0007669"/>
    <property type="project" value="UniProtKB-KW"/>
</dbReference>
<dbReference type="GO" id="GO:0051287">
    <property type="term" value="F:NAD binding"/>
    <property type="evidence" value="ECO:0007669"/>
    <property type="project" value="InterPro"/>
</dbReference>
<dbReference type="GO" id="GO:0016616">
    <property type="term" value="F:oxidoreductase activity, acting on the CH-OH group of donors, NAD or NADP as acceptor"/>
    <property type="evidence" value="ECO:0007669"/>
    <property type="project" value="InterPro"/>
</dbReference>
<evidence type="ECO:0000256" key="1">
    <source>
        <dbReference type="ARBA" id="ARBA00005854"/>
    </source>
</evidence>
<dbReference type="InterPro" id="IPR050857">
    <property type="entry name" value="D-2-hydroxyacid_DH"/>
</dbReference>
<evidence type="ECO:0000313" key="9">
    <source>
        <dbReference type="Proteomes" id="UP000298111"/>
    </source>
</evidence>
<comment type="caution">
    <text evidence="8">The sequence shown here is derived from an EMBL/GenBank/DDBJ whole genome shotgun (WGS) entry which is preliminary data.</text>
</comment>
<keyword evidence="2" id="KW-0028">Amino-acid biosynthesis</keyword>
<dbReference type="PROSITE" id="PS00671">
    <property type="entry name" value="D_2_HYDROXYACID_DH_3"/>
    <property type="match status" value="1"/>
</dbReference>
<dbReference type="SUPFAM" id="SSF51735">
    <property type="entry name" value="NAD(P)-binding Rossmann-fold domains"/>
    <property type="match status" value="1"/>
</dbReference>
<keyword evidence="4" id="KW-0520">NAD</keyword>
<organism evidence="8 9">
    <name type="scientific">Streptomyces albus</name>
    <dbReference type="NCBI Taxonomy" id="1888"/>
    <lineage>
        <taxon>Bacteria</taxon>
        <taxon>Bacillati</taxon>
        <taxon>Actinomycetota</taxon>
        <taxon>Actinomycetes</taxon>
        <taxon>Kitasatosporales</taxon>
        <taxon>Streptomycetaceae</taxon>
        <taxon>Streptomyces</taxon>
    </lineage>
</organism>
<feature type="domain" description="D-isomer specific 2-hydroxyacid dehydrogenase NAD-binding" evidence="7">
    <location>
        <begin position="121"/>
        <end position="292"/>
    </location>
</feature>
<dbReference type="RefSeq" id="WP_135567417.1">
    <property type="nucleotide sequence ID" value="NZ_CP103061.1"/>
</dbReference>
<dbReference type="InterPro" id="IPR006139">
    <property type="entry name" value="D-isomer_2_OHA_DH_cat_dom"/>
</dbReference>
<dbReference type="InterPro" id="IPR029752">
    <property type="entry name" value="D-isomer_DH_CS1"/>
</dbReference>
<keyword evidence="3 5" id="KW-0560">Oxidoreductase</keyword>
<proteinExistence type="inferred from homology"/>
<evidence type="ECO:0000256" key="3">
    <source>
        <dbReference type="ARBA" id="ARBA00023002"/>
    </source>
</evidence>
<sequence>MTTPRTSGQGRTTLITTPTFARHAAEPWELLADGGAGPLRPYEDTALPTAELPRWAADADALIAGMDHITAEVMDAAPRLKVIAKHGVGTDTIDLVAARERGIPVVCAPGSNSRAVAEYTFGLILDATRRITASHTAVMAGGWPKHFGPELYGKTLGVVGFGRIGRLVAGYAQAFGMRVVAHDPYVPGDDVAAAGAEPADLHTLLGRADIVTLHLPPAGEPLLTAGRLAAMKPGAVLVNAARGDLVDDIALAGALHSGHLSAAALDAFTTEPLQHGHPLRTAPGATLTSHMAACTPEANRAMGLMVAEDVLRVLAGQAPLNPA</sequence>
<reference evidence="8 9" key="1">
    <citation type="submission" date="2018-10" db="EMBL/GenBank/DDBJ databases">
        <title>Isolation of pseudouridimycin from Streptomyces albus DSM 40763.</title>
        <authorList>
            <person name="Rosenqvist P."/>
            <person name="Metsae-Ketelae M."/>
            <person name="Virta P."/>
        </authorList>
    </citation>
    <scope>NUCLEOTIDE SEQUENCE [LARGE SCALE GENOMIC DNA]</scope>
    <source>
        <strain evidence="8 9">DSM 40763</strain>
    </source>
</reference>
<evidence type="ECO:0000256" key="4">
    <source>
        <dbReference type="ARBA" id="ARBA00023027"/>
    </source>
</evidence>
<dbReference type="Pfam" id="PF00389">
    <property type="entry name" value="2-Hacid_dh"/>
    <property type="match status" value="1"/>
</dbReference>
<dbReference type="Pfam" id="PF02826">
    <property type="entry name" value="2-Hacid_dh_C"/>
    <property type="match status" value="1"/>
</dbReference>
<dbReference type="Gene3D" id="3.40.50.720">
    <property type="entry name" value="NAD(P)-binding Rossmann-like Domain"/>
    <property type="match status" value="2"/>
</dbReference>
<dbReference type="GeneID" id="75186153"/>
<evidence type="ECO:0000313" key="8">
    <source>
        <dbReference type="EMBL" id="TGG78400.1"/>
    </source>
</evidence>
<feature type="domain" description="D-isomer specific 2-hydroxyacid dehydrogenase catalytic" evidence="6">
    <location>
        <begin position="44"/>
        <end position="322"/>
    </location>
</feature>
<dbReference type="InterPro" id="IPR006140">
    <property type="entry name" value="D-isomer_DH_NAD-bd"/>
</dbReference>
<dbReference type="PROSITE" id="PS00065">
    <property type="entry name" value="D_2_HYDROXYACID_DH_1"/>
    <property type="match status" value="1"/>
</dbReference>
<dbReference type="PANTHER" id="PTHR42789">
    <property type="entry name" value="D-ISOMER SPECIFIC 2-HYDROXYACID DEHYDROGENASE FAMILY PROTEIN (AFU_ORTHOLOGUE AFUA_6G10090)"/>
    <property type="match status" value="1"/>
</dbReference>
<evidence type="ECO:0000256" key="5">
    <source>
        <dbReference type="RuleBase" id="RU003719"/>
    </source>
</evidence>
<accession>A0A8H1L7W2</accession>
<evidence type="ECO:0000259" key="6">
    <source>
        <dbReference type="Pfam" id="PF00389"/>
    </source>
</evidence>
<dbReference type="Proteomes" id="UP000298111">
    <property type="component" value="Unassembled WGS sequence"/>
</dbReference>
<gene>
    <name evidence="8" type="ORF">D8771_24600</name>
</gene>
<dbReference type="SUPFAM" id="SSF52283">
    <property type="entry name" value="Formate/glycerate dehydrogenase catalytic domain-like"/>
    <property type="match status" value="1"/>
</dbReference>
<protein>
    <submittedName>
        <fullName evidence="8">Hydroxyacid dehydrogenase</fullName>
    </submittedName>
</protein>
<dbReference type="InterPro" id="IPR029753">
    <property type="entry name" value="D-isomer_DH_CS"/>
</dbReference>
<dbReference type="AlphaFoldDB" id="A0A8H1L7W2"/>
<dbReference type="EMBL" id="RCIY01000087">
    <property type="protein sequence ID" value="TGG78400.1"/>
    <property type="molecule type" value="Genomic_DNA"/>
</dbReference>
<dbReference type="PANTHER" id="PTHR42789:SF1">
    <property type="entry name" value="D-ISOMER SPECIFIC 2-HYDROXYACID DEHYDROGENASE FAMILY PROTEIN (AFU_ORTHOLOGUE AFUA_6G10090)"/>
    <property type="match status" value="1"/>
</dbReference>
<evidence type="ECO:0000259" key="7">
    <source>
        <dbReference type="Pfam" id="PF02826"/>
    </source>
</evidence>
<dbReference type="InterPro" id="IPR036291">
    <property type="entry name" value="NAD(P)-bd_dom_sf"/>
</dbReference>
<dbReference type="CDD" id="cd12172">
    <property type="entry name" value="PGDH_like_2"/>
    <property type="match status" value="1"/>
</dbReference>
<comment type="similarity">
    <text evidence="1 5">Belongs to the D-isomer specific 2-hydroxyacid dehydrogenase family.</text>
</comment>
<evidence type="ECO:0000256" key="2">
    <source>
        <dbReference type="ARBA" id="ARBA00022605"/>
    </source>
</evidence>
<name>A0A8H1L7W2_9ACTN</name>